<dbReference type="InterPro" id="IPR029044">
    <property type="entry name" value="Nucleotide-diphossugar_trans"/>
</dbReference>
<dbReference type="Gene3D" id="3.90.550.10">
    <property type="entry name" value="Spore Coat Polysaccharide Biosynthesis Protein SpsA, Chain A"/>
    <property type="match status" value="1"/>
</dbReference>
<dbReference type="SUPFAM" id="SSF53448">
    <property type="entry name" value="Nucleotide-diphospho-sugar transferases"/>
    <property type="match status" value="1"/>
</dbReference>
<sequence>MNIGALVPARLGSRRLPRKNILPFHGRPLLCRTLDVLLDSNVFCDVTVSTESEEVAAVVREHYPAGDVAVLIRPDSLAGDDAPLARVADHYMEARPRLHWGGLFMPTFPFRRAGRLVEAAAAIHTGYPLRVQAVRPEQHWDQDYFFPHGGGFAPVFAGFPTLLRFSSTSYMLWRRETPQCTAMRLGYRLSEREHRLRIDLEETVDIDTPADLDLALRLAAGARLTQTPVATRTHGPWFVQAPATATDADVAAFLDWLGPDLLADPTAPLLLLQKPEPPLFTARLAIDLAELHFLNPTAQDHTWSPRYVTTANTAHCLPVYQQSPIWRLVARDTPLLAPPCPVSRAGLGQPIAAEERLVPAGRVRFVEDMAGLPFYQGAYTVAG</sequence>
<proteinExistence type="predicted"/>
<evidence type="ECO:0000313" key="1">
    <source>
        <dbReference type="EMBL" id="EHJ47388.1"/>
    </source>
</evidence>
<dbReference type="InterPro" id="IPR003329">
    <property type="entry name" value="Cytidylyl_trans"/>
</dbReference>
<dbReference type="RefSeq" id="WP_009180791.1">
    <property type="nucleotide sequence ID" value="NZ_CM001368.1"/>
</dbReference>
<reference evidence="2" key="1">
    <citation type="journal article" date="2015" name="Genome Announc.">
        <title>High-Quality Draft Genome Sequence of Desulfovibrio carbinoliphilus FW-101-2B, an Organic Acid-Oxidizing Sulfate-Reducing Bacterium Isolated from Uranium(VI)-Contaminated Groundwater.</title>
        <authorList>
            <person name="Ramsay B.D."/>
            <person name="Hwang C."/>
            <person name="Woo H.L."/>
            <person name="Carroll S.L."/>
            <person name="Lucas S."/>
            <person name="Han J."/>
            <person name="Lapidus A.L."/>
            <person name="Cheng J.F."/>
            <person name="Goodwin L.A."/>
            <person name="Pitluck S."/>
            <person name="Peters L."/>
            <person name="Chertkov O."/>
            <person name="Held B."/>
            <person name="Detter J.C."/>
            <person name="Han C.S."/>
            <person name="Tapia R."/>
            <person name="Land M.L."/>
            <person name="Hauser L.J."/>
            <person name="Kyrpides N.C."/>
            <person name="Ivanova N.N."/>
            <person name="Mikhailova N."/>
            <person name="Pagani I."/>
            <person name="Woyke T."/>
            <person name="Arkin A.P."/>
            <person name="Dehal P."/>
            <person name="Chivian D."/>
            <person name="Criddle C.S."/>
            <person name="Wu W."/>
            <person name="Chakraborty R."/>
            <person name="Hazen T.C."/>
            <person name="Fields M.W."/>
        </authorList>
    </citation>
    <scope>NUCLEOTIDE SEQUENCE [LARGE SCALE GENOMIC DNA]</scope>
    <source>
        <strain evidence="2">FW-101-2B</strain>
    </source>
</reference>
<dbReference type="Proteomes" id="UP000004662">
    <property type="component" value="Chromosome"/>
</dbReference>
<evidence type="ECO:0000313" key="2">
    <source>
        <dbReference type="Proteomes" id="UP000004662"/>
    </source>
</evidence>
<protein>
    <submittedName>
        <fullName evidence="1">Acylneuraminate cytidylyltransferase</fullName>
    </submittedName>
</protein>
<dbReference type="eggNOG" id="COG1083">
    <property type="taxonomic scope" value="Bacteria"/>
</dbReference>
<dbReference type="Pfam" id="PF02348">
    <property type="entry name" value="CTP_transf_3"/>
    <property type="match status" value="1"/>
</dbReference>
<dbReference type="STRING" id="694327.DFW101_1379"/>
<dbReference type="HOGENOM" id="CLU_709259_0_0_7"/>
<dbReference type="OrthoDB" id="9805604at2"/>
<dbReference type="GO" id="GO:0008781">
    <property type="term" value="F:N-acylneuraminate cytidylyltransferase activity"/>
    <property type="evidence" value="ECO:0007669"/>
    <property type="project" value="TreeGrafter"/>
</dbReference>
<dbReference type="PANTHER" id="PTHR21485:SF3">
    <property type="entry name" value="N-ACYLNEURAMINATE CYTIDYLYLTRANSFERASE"/>
    <property type="match status" value="1"/>
</dbReference>
<keyword evidence="1" id="KW-0548">Nucleotidyltransferase</keyword>
<accession>G7Q7S9</accession>
<dbReference type="InterPro" id="IPR050793">
    <property type="entry name" value="CMP-NeuNAc_synthase"/>
</dbReference>
<name>G7Q7S9_9BACT</name>
<gene>
    <name evidence="1" type="ORF">DFW101_1379</name>
</gene>
<dbReference type="EMBL" id="CM001368">
    <property type="protein sequence ID" value="EHJ47388.1"/>
    <property type="molecule type" value="Genomic_DNA"/>
</dbReference>
<dbReference type="PANTHER" id="PTHR21485">
    <property type="entry name" value="HAD SUPERFAMILY MEMBERS CMAS AND KDSC"/>
    <property type="match status" value="1"/>
</dbReference>
<dbReference type="AlphaFoldDB" id="G7Q7S9"/>
<keyword evidence="1" id="KW-0808">Transferase</keyword>
<keyword evidence="2" id="KW-1185">Reference proteome</keyword>
<organism evidence="1 2">
    <name type="scientific">Solidesulfovibrio carbinoliphilus subsp. oakridgensis</name>
    <dbReference type="NCBI Taxonomy" id="694327"/>
    <lineage>
        <taxon>Bacteria</taxon>
        <taxon>Pseudomonadati</taxon>
        <taxon>Thermodesulfobacteriota</taxon>
        <taxon>Desulfovibrionia</taxon>
        <taxon>Desulfovibrionales</taxon>
        <taxon>Desulfovibrionaceae</taxon>
        <taxon>Solidesulfovibrio</taxon>
    </lineage>
</organism>